<reference evidence="1" key="1">
    <citation type="submission" date="2009-05" db="EMBL/GenBank/DDBJ databases">
        <authorList>
            <person name="Harkins D.M."/>
            <person name="DeShazer D."/>
            <person name="Woods D.E."/>
            <person name="Brinkac L.M."/>
            <person name="Brown K.A."/>
            <person name="Hung G.C."/>
            <person name="Tuanyok A."/>
            <person name="Zhang B."/>
            <person name="Nierman W.C."/>
        </authorList>
    </citation>
    <scope>NUCLEOTIDE SEQUENCE [LARGE SCALE GENOMIC DNA]</scope>
    <source>
        <strain evidence="1">1710a</strain>
    </source>
</reference>
<dbReference type="HOGENOM" id="CLU_3133264_0_0_4"/>
<accession>A0A0E1VXG9</accession>
<dbReference type="AlphaFoldDB" id="A0A0E1VXG9"/>
<evidence type="ECO:0000313" key="1">
    <source>
        <dbReference type="EMBL" id="EET05608.1"/>
    </source>
</evidence>
<sequence>MKEFGPRCLRVAALPKMAGITQNTGIPIPAVHRARSLDAPQPKHRHNEA</sequence>
<dbReference type="EMBL" id="CM000833">
    <property type="protein sequence ID" value="EET05608.1"/>
    <property type="molecule type" value="Genomic_DNA"/>
</dbReference>
<proteinExistence type="predicted"/>
<protein>
    <submittedName>
        <fullName evidence="1">Uncharacterized protein</fullName>
    </submittedName>
</protein>
<name>A0A0E1VXG9_BURPE</name>
<dbReference type="Proteomes" id="UP000001812">
    <property type="component" value="Chromosome II"/>
</dbReference>
<organism evidence="1">
    <name type="scientific">Burkholderia pseudomallei 1710a</name>
    <dbReference type="NCBI Taxonomy" id="320371"/>
    <lineage>
        <taxon>Bacteria</taxon>
        <taxon>Pseudomonadati</taxon>
        <taxon>Pseudomonadota</taxon>
        <taxon>Betaproteobacteria</taxon>
        <taxon>Burkholderiales</taxon>
        <taxon>Burkholderiaceae</taxon>
        <taxon>Burkholderia</taxon>
        <taxon>pseudomallei group</taxon>
    </lineage>
</organism>
<gene>
    <name evidence="1" type="ORF">BURPS1710A_A0712</name>
</gene>